<evidence type="ECO:0000256" key="15">
    <source>
        <dbReference type="SAM" id="SignalP"/>
    </source>
</evidence>
<evidence type="ECO:0000256" key="14">
    <source>
        <dbReference type="RuleBase" id="RU000461"/>
    </source>
</evidence>
<dbReference type="STRING" id="947166.A0A1D1VGZ1"/>
<dbReference type="EMBL" id="BDGG01000005">
    <property type="protein sequence ID" value="GAV00056.1"/>
    <property type="molecule type" value="Genomic_DNA"/>
</dbReference>
<keyword evidence="12" id="KW-0472">Membrane</keyword>
<reference evidence="16 17" key="1">
    <citation type="journal article" date="2016" name="Nat. Commun.">
        <title>Extremotolerant tardigrade genome and improved radiotolerance of human cultured cells by tardigrade-unique protein.</title>
        <authorList>
            <person name="Hashimoto T."/>
            <person name="Horikawa D.D."/>
            <person name="Saito Y."/>
            <person name="Kuwahara H."/>
            <person name="Kozuka-Hata H."/>
            <person name="Shin-I T."/>
            <person name="Minakuchi Y."/>
            <person name="Ohishi K."/>
            <person name="Motoyama A."/>
            <person name="Aizu T."/>
            <person name="Enomoto A."/>
            <person name="Kondo K."/>
            <person name="Tanaka S."/>
            <person name="Hara Y."/>
            <person name="Koshikawa S."/>
            <person name="Sagara H."/>
            <person name="Miura T."/>
            <person name="Yokobori S."/>
            <person name="Miyagawa K."/>
            <person name="Suzuki Y."/>
            <person name="Kubo T."/>
            <person name="Oyama M."/>
            <person name="Kohara Y."/>
            <person name="Fujiyama A."/>
            <person name="Arakawa K."/>
            <person name="Katayama T."/>
            <person name="Toyoda A."/>
            <person name="Kunieda T."/>
        </authorList>
    </citation>
    <scope>NUCLEOTIDE SEQUENCE [LARGE SCALE GENOMIC DNA]</scope>
    <source>
        <strain evidence="16 17">YOKOZUNA-1</strain>
    </source>
</reference>
<keyword evidence="10 13" id="KW-0408">Iron</keyword>
<evidence type="ECO:0000256" key="8">
    <source>
        <dbReference type="ARBA" id="ARBA00022848"/>
    </source>
</evidence>
<dbReference type="GO" id="GO:0020037">
    <property type="term" value="F:heme binding"/>
    <property type="evidence" value="ECO:0007669"/>
    <property type="project" value="InterPro"/>
</dbReference>
<keyword evidence="11 14" id="KW-0503">Monooxygenase</keyword>
<evidence type="ECO:0000256" key="13">
    <source>
        <dbReference type="PIRSR" id="PIRSR602401-1"/>
    </source>
</evidence>
<feature type="signal peptide" evidence="15">
    <location>
        <begin position="1"/>
        <end position="20"/>
    </location>
</feature>
<evidence type="ECO:0000256" key="7">
    <source>
        <dbReference type="ARBA" id="ARBA00022824"/>
    </source>
</evidence>
<proteinExistence type="inferred from homology"/>
<evidence type="ECO:0000256" key="4">
    <source>
        <dbReference type="ARBA" id="ARBA00010617"/>
    </source>
</evidence>
<comment type="subcellular location">
    <subcellularLocation>
        <location evidence="3">Endoplasmic reticulum membrane</location>
        <topology evidence="3">Peripheral membrane protein</topology>
    </subcellularLocation>
    <subcellularLocation>
        <location evidence="2">Microsome membrane</location>
        <topology evidence="2">Peripheral membrane protein</topology>
    </subcellularLocation>
</comment>
<protein>
    <recommendedName>
        <fullName evidence="18">Cytochrome P450</fullName>
    </recommendedName>
</protein>
<keyword evidence="15" id="KW-0732">Signal</keyword>
<evidence type="ECO:0008006" key="18">
    <source>
        <dbReference type="Google" id="ProtNLM"/>
    </source>
</evidence>
<dbReference type="InterPro" id="IPR036396">
    <property type="entry name" value="Cyt_P450_sf"/>
</dbReference>
<evidence type="ECO:0000256" key="9">
    <source>
        <dbReference type="ARBA" id="ARBA00023002"/>
    </source>
</evidence>
<accession>A0A1D1VGZ1</accession>
<dbReference type="PROSITE" id="PS00086">
    <property type="entry name" value="CYTOCHROME_P450"/>
    <property type="match status" value="1"/>
</dbReference>
<organism evidence="16 17">
    <name type="scientific">Ramazzottius varieornatus</name>
    <name type="common">Water bear</name>
    <name type="synonym">Tardigrade</name>
    <dbReference type="NCBI Taxonomy" id="947166"/>
    <lineage>
        <taxon>Eukaryota</taxon>
        <taxon>Metazoa</taxon>
        <taxon>Ecdysozoa</taxon>
        <taxon>Tardigrada</taxon>
        <taxon>Eutardigrada</taxon>
        <taxon>Parachela</taxon>
        <taxon>Hypsibioidea</taxon>
        <taxon>Ramazzottiidae</taxon>
        <taxon>Ramazzottius</taxon>
    </lineage>
</organism>
<dbReference type="PANTHER" id="PTHR24300:SF375">
    <property type="entry name" value="CYTOCHROME P450 FAMILY"/>
    <property type="match status" value="1"/>
</dbReference>
<comment type="cofactor">
    <cofactor evidence="1 13">
        <name>heme</name>
        <dbReference type="ChEBI" id="CHEBI:30413"/>
    </cofactor>
</comment>
<dbReference type="GO" id="GO:0016712">
    <property type="term" value="F:oxidoreductase activity, acting on paired donors, with incorporation or reduction of molecular oxygen, reduced flavin or flavoprotein as one donor, and incorporation of one atom of oxygen"/>
    <property type="evidence" value="ECO:0007669"/>
    <property type="project" value="TreeGrafter"/>
</dbReference>
<dbReference type="OrthoDB" id="3934656at2759"/>
<sequence>MLPLVISAFVVALVLILCLLQRNFVPLTIDGWFCKVPPGPVCWPLIGARGVDPIYSWITFTEWAKRYGGIFGLFLGSEYTVVLSDINLIRSALSKPSFEGRPLGTISRSLFRGKGLGFADGKLYREQRKFAVNTLHHLAVNSCQSDNPDDTTGLHEIYAALVDDFASTNGEPLDPMHFLQKASVLVSCDLAHKGVVKPDDPIVEDIITLYKPLFSINVSTGLLNIHPWLKHFPPYRQSYQLMQKAVDHGRGIAGKLVEQGRTLREKRAQVNQEKTLFDYASAFDRKMLSVSEEKSFTEEQLIAAAAELVMAGEEDIHAMMYWLVLFMCMYPDIQERAQNVLDELVGPTRQPSLRDNGNLDYIEAIVMESLRFSNFVPFPLPRRTTEDVQFSGFRIPKDTVVITNAYAVHFDEELWGDPNVFRPERFVDNMEKFRASRNAIAFGAGRRVCAGETFAKVQMTLLLSTILHNFTLNFAEGTNPPNIRQDIVAGLGKAKAHTINFAPLTSTQETRTQSRCTEYFLQSWYPSRTRFAQPGVDVRQQISEAKFKGLHKEQLKIM</sequence>
<gene>
    <name evidence="16" type="primary">RvY_10962</name>
    <name evidence="16" type="synonym">RvY_10962.1</name>
    <name evidence="16" type="ORF">RvY_10962-1</name>
</gene>
<dbReference type="GO" id="GO:0005789">
    <property type="term" value="C:endoplasmic reticulum membrane"/>
    <property type="evidence" value="ECO:0007669"/>
    <property type="project" value="UniProtKB-SubCell"/>
</dbReference>
<keyword evidence="8" id="KW-0492">Microsome</keyword>
<feature type="chain" id="PRO_5008898395" description="Cytochrome P450" evidence="15">
    <location>
        <begin position="21"/>
        <end position="558"/>
    </location>
</feature>
<evidence type="ECO:0000313" key="16">
    <source>
        <dbReference type="EMBL" id="GAV00056.1"/>
    </source>
</evidence>
<dbReference type="Gene3D" id="1.10.630.10">
    <property type="entry name" value="Cytochrome P450"/>
    <property type="match status" value="1"/>
</dbReference>
<dbReference type="InterPro" id="IPR017972">
    <property type="entry name" value="Cyt_P450_CS"/>
</dbReference>
<feature type="binding site" description="axial binding residue" evidence="13">
    <location>
        <position position="449"/>
    </location>
    <ligand>
        <name>heme</name>
        <dbReference type="ChEBI" id="CHEBI:30413"/>
    </ligand>
    <ligandPart>
        <name>Fe</name>
        <dbReference type="ChEBI" id="CHEBI:18248"/>
    </ligandPart>
</feature>
<dbReference type="FunFam" id="1.10.630.10:FF:000238">
    <property type="entry name" value="Cytochrome P450 2A6"/>
    <property type="match status" value="1"/>
</dbReference>
<keyword evidence="17" id="KW-1185">Reference proteome</keyword>
<evidence type="ECO:0000256" key="2">
    <source>
        <dbReference type="ARBA" id="ARBA00004174"/>
    </source>
</evidence>
<dbReference type="PRINTS" id="PR00463">
    <property type="entry name" value="EP450I"/>
</dbReference>
<comment type="caution">
    <text evidence="16">The sequence shown here is derived from an EMBL/GenBank/DDBJ whole genome shotgun (WGS) entry which is preliminary data.</text>
</comment>
<comment type="similarity">
    <text evidence="4 14">Belongs to the cytochrome P450 family.</text>
</comment>
<dbReference type="GO" id="GO:0006082">
    <property type="term" value="P:organic acid metabolic process"/>
    <property type="evidence" value="ECO:0007669"/>
    <property type="project" value="TreeGrafter"/>
</dbReference>
<dbReference type="Pfam" id="PF00067">
    <property type="entry name" value="p450"/>
    <property type="match status" value="1"/>
</dbReference>
<evidence type="ECO:0000256" key="1">
    <source>
        <dbReference type="ARBA" id="ARBA00001971"/>
    </source>
</evidence>
<keyword evidence="6 13" id="KW-0479">Metal-binding</keyword>
<dbReference type="InterPro" id="IPR001128">
    <property type="entry name" value="Cyt_P450"/>
</dbReference>
<dbReference type="Proteomes" id="UP000186922">
    <property type="component" value="Unassembled WGS sequence"/>
</dbReference>
<dbReference type="InterPro" id="IPR050182">
    <property type="entry name" value="Cytochrome_P450_fam2"/>
</dbReference>
<name>A0A1D1VGZ1_RAMVA</name>
<evidence type="ECO:0000313" key="17">
    <source>
        <dbReference type="Proteomes" id="UP000186922"/>
    </source>
</evidence>
<dbReference type="PRINTS" id="PR00385">
    <property type="entry name" value="P450"/>
</dbReference>
<dbReference type="GO" id="GO:0006805">
    <property type="term" value="P:xenobiotic metabolic process"/>
    <property type="evidence" value="ECO:0007669"/>
    <property type="project" value="TreeGrafter"/>
</dbReference>
<dbReference type="InterPro" id="IPR002401">
    <property type="entry name" value="Cyt_P450_E_grp-I"/>
</dbReference>
<evidence type="ECO:0000256" key="3">
    <source>
        <dbReference type="ARBA" id="ARBA00004406"/>
    </source>
</evidence>
<keyword evidence="7" id="KW-0256">Endoplasmic reticulum</keyword>
<evidence type="ECO:0000256" key="10">
    <source>
        <dbReference type="ARBA" id="ARBA00023004"/>
    </source>
</evidence>
<keyword evidence="9 14" id="KW-0560">Oxidoreductase</keyword>
<keyword evidence="5 13" id="KW-0349">Heme</keyword>
<evidence type="ECO:0000256" key="5">
    <source>
        <dbReference type="ARBA" id="ARBA00022617"/>
    </source>
</evidence>
<evidence type="ECO:0000256" key="6">
    <source>
        <dbReference type="ARBA" id="ARBA00022723"/>
    </source>
</evidence>
<evidence type="ECO:0000256" key="11">
    <source>
        <dbReference type="ARBA" id="ARBA00023033"/>
    </source>
</evidence>
<dbReference type="AlphaFoldDB" id="A0A1D1VGZ1"/>
<dbReference type="SUPFAM" id="SSF48264">
    <property type="entry name" value="Cytochrome P450"/>
    <property type="match status" value="1"/>
</dbReference>
<dbReference type="PANTHER" id="PTHR24300">
    <property type="entry name" value="CYTOCHROME P450 508A4-RELATED"/>
    <property type="match status" value="1"/>
</dbReference>
<dbReference type="GO" id="GO:0005506">
    <property type="term" value="F:iron ion binding"/>
    <property type="evidence" value="ECO:0007669"/>
    <property type="project" value="InterPro"/>
</dbReference>
<evidence type="ECO:0000256" key="12">
    <source>
        <dbReference type="ARBA" id="ARBA00023136"/>
    </source>
</evidence>